<dbReference type="HOGENOM" id="CLU_073060_0_0_11"/>
<feature type="signal peptide" evidence="1">
    <location>
        <begin position="1"/>
        <end position="27"/>
    </location>
</feature>
<keyword evidence="1" id="KW-0732">Signal</keyword>
<name>A0A0F6Z5G7_9CORY</name>
<evidence type="ECO:0000313" key="2">
    <source>
        <dbReference type="EMBL" id="AKF27128.1"/>
    </source>
</evidence>
<dbReference type="Proteomes" id="UP000034037">
    <property type="component" value="Chromosome"/>
</dbReference>
<proteinExistence type="predicted"/>
<dbReference type="EMBL" id="CP011309">
    <property type="protein sequence ID" value="AKF27128.1"/>
    <property type="molecule type" value="Genomic_DNA"/>
</dbReference>
<organism evidence="2 3">
    <name type="scientific">[Brevibacterium] flavum</name>
    <dbReference type="NCBI Taxonomy" id="92706"/>
    <lineage>
        <taxon>Bacteria</taxon>
        <taxon>Bacillati</taxon>
        <taxon>Actinomycetota</taxon>
        <taxon>Actinomycetes</taxon>
        <taxon>Mycobacteriales</taxon>
        <taxon>Corynebacteriaceae</taxon>
        <taxon>Corynebacterium</taxon>
    </lineage>
</organism>
<dbReference type="RefSeq" id="WP_003858620.1">
    <property type="nucleotide sequence ID" value="NZ_CP011309.1"/>
</dbReference>
<reference evidence="2 3" key="1">
    <citation type="submission" date="2015-04" db="EMBL/GenBank/DDBJ databases">
        <title>Complete Genome Sequence of Brevibacterium flavum ATCC 15168.</title>
        <authorList>
            <person name="Ahn J."/>
            <person name="Park G."/>
            <person name="Jeon W."/>
            <person name="Jang Y."/>
            <person name="Jang M."/>
            <person name="Lee H."/>
            <person name="Lee H."/>
        </authorList>
    </citation>
    <scope>NUCLEOTIDE SEQUENCE [LARGE SCALE GENOMIC DNA]</scope>
    <source>
        <strain evidence="2 3">ATCC 15168</strain>
    </source>
</reference>
<accession>A0A0F6Z5G7</accession>
<keyword evidence="3" id="KW-1185">Reference proteome</keyword>
<evidence type="ECO:0008006" key="4">
    <source>
        <dbReference type="Google" id="ProtNLM"/>
    </source>
</evidence>
<sequence length="238" mass="24492">MTKTLPRLLTVAAALAIALPATPVASAVTPVEQAFNASSNLSSGLPVDQWGRPNEQLRQQIEQAVNQPWVPQEIKNIVSQAMGFITGDGSEGGDIEIPDNAPRIAQFFWPTRSENCINGNSAAVGSAFAVPGPADLPLPGAGVGQTSFVFTALGTGPLAEQQSTAMTVQWANLSNFTHGTTTLSNTGINPDGPSTISGVADTGRGIIVASMSGGLTTSTENGSANCNFIPTAVVFDVR</sequence>
<evidence type="ECO:0000313" key="3">
    <source>
        <dbReference type="Proteomes" id="UP000034037"/>
    </source>
</evidence>
<gene>
    <name evidence="2" type="ORF">YH66_05950</name>
</gene>
<dbReference type="AlphaFoldDB" id="A0A0F6Z5G7"/>
<evidence type="ECO:0000256" key="1">
    <source>
        <dbReference type="SAM" id="SignalP"/>
    </source>
</evidence>
<feature type="chain" id="PRO_5002512766" description="Secreted protein" evidence="1">
    <location>
        <begin position="28"/>
        <end position="238"/>
    </location>
</feature>
<protein>
    <recommendedName>
        <fullName evidence="4">Secreted protein</fullName>
    </recommendedName>
</protein>
<dbReference type="PATRIC" id="fig|92706.3.peg.1235"/>